<accession>A0A317D0Y0</accession>
<dbReference type="EMBL" id="QGKR01000200">
    <property type="protein sequence ID" value="PWR08369.1"/>
    <property type="molecule type" value="Genomic_DNA"/>
</dbReference>
<reference evidence="5 6" key="1">
    <citation type="submission" date="2018-05" db="EMBL/GenBank/DDBJ databases">
        <title>Micromonospora atacamensis sp. nov., a novel actinobacteria isolated from high altitude Atacama Desert soil.</title>
        <authorList>
            <person name="Carro L."/>
            <person name="Golinska P."/>
            <person name="Klenk H.-P."/>
            <person name="Goodfellow M."/>
        </authorList>
    </citation>
    <scope>NUCLEOTIDE SEQUENCE [LARGE SCALE GENOMIC DNA]</scope>
    <source>
        <strain evidence="5 6">5R2A7</strain>
    </source>
</reference>
<dbReference type="Proteomes" id="UP000245410">
    <property type="component" value="Unassembled WGS sequence"/>
</dbReference>
<evidence type="ECO:0000259" key="3">
    <source>
        <dbReference type="Pfam" id="PF14742"/>
    </source>
</evidence>
<organism evidence="5 6">
    <name type="scientific">Micromonospora acroterricola</name>
    <dbReference type="NCBI Taxonomy" id="2202421"/>
    <lineage>
        <taxon>Bacteria</taxon>
        <taxon>Bacillati</taxon>
        <taxon>Actinomycetota</taxon>
        <taxon>Actinomycetes</taxon>
        <taxon>Micromonosporales</taxon>
        <taxon>Micromonosporaceae</taxon>
        <taxon>Micromonospora</taxon>
    </lineage>
</organism>
<evidence type="ECO:0000313" key="6">
    <source>
        <dbReference type="Proteomes" id="UP000245410"/>
    </source>
</evidence>
<evidence type="ECO:0000256" key="1">
    <source>
        <dbReference type="SAM" id="Coils"/>
    </source>
</evidence>
<sequence length="718" mass="79366">MAAVRATPADPTPGVRPEAPGEGGDQRAMPPELGPDSLAVLSGPTFLYSNSRGDVPPGSIGGLVHLDTRLISGWTLTVNGGELLALRAETIEHYSAQYVLTNPELPGLPVNSLGVERLRYVGDGFHERVELRSFRTEPVRVELRLAVDADFADLFEVKSVVRDRSAEITRHHAADGSELCFSYRNGNFRAQTRVCCQAPADRVEGDELVWDLHLPPREQWQVDLHVPLPPGMGVVEPVRGDIADVIHGRADDPLRRWTEDRAVLRSDNQALERTVRQSRDDLSALRLDLEVKGQRIMVPGAGLPWFLTVFGRDTLITAYQTLVAGPALARGALLALARLQGDRCDDFADEEPGKILHEVRSGELTRSGTKPYGPYYGTADATQLWLILLSEYWRWTGDDDTVLHLRDNALAALRWIDEYGDRDGDGYVEYATRSPEGLGNQCWRDSPDGVCFADGRIPVLPLATSDLQGYTYDAKLRLAELFDGPLDNPALAMRLRDEAGTLYERFNRDFWIEDRGGYYAVALDGDKNQVDSKTSNMGHLLWSGIVPRERADAVVRQLMSPDMFSGWGIRTLSREERLYNAVGYHLGTVWPHDNSIAVLGLTRYGYRAEANRIILALLEAAEQFGHRLPEALSGFARERMVFAVPYPTACSPQAWAAGTPLALVRAMLGLDPRQGRLVLDPDIPAELGGITADRVRAFGQEWGLEAVGTSGHLRLQPS</sequence>
<dbReference type="Pfam" id="PF22422">
    <property type="entry name" value="MGH1-like_GH"/>
    <property type="match status" value="1"/>
</dbReference>
<feature type="domain" description="Mannosylglycerate hydrolase MGH1-like glycoside hydrolase" evidence="4">
    <location>
        <begin position="393"/>
        <end position="623"/>
    </location>
</feature>
<dbReference type="InterPro" id="IPR032856">
    <property type="entry name" value="GDE_N_bis"/>
</dbReference>
<dbReference type="OrthoDB" id="9759959at2"/>
<keyword evidence="1" id="KW-0175">Coiled coil</keyword>
<evidence type="ECO:0000259" key="4">
    <source>
        <dbReference type="Pfam" id="PF22422"/>
    </source>
</evidence>
<feature type="domain" description="Putative glycogen debranching enzyme N-terminal" evidence="3">
    <location>
        <begin position="42"/>
        <end position="224"/>
    </location>
</feature>
<dbReference type="InterPro" id="IPR012341">
    <property type="entry name" value="6hp_glycosidase-like_sf"/>
</dbReference>
<dbReference type="InterPro" id="IPR008928">
    <property type="entry name" value="6-hairpin_glycosidase_sf"/>
</dbReference>
<evidence type="ECO:0000256" key="2">
    <source>
        <dbReference type="SAM" id="MobiDB-lite"/>
    </source>
</evidence>
<evidence type="ECO:0000313" key="5">
    <source>
        <dbReference type="EMBL" id="PWR08369.1"/>
    </source>
</evidence>
<proteinExistence type="predicted"/>
<dbReference type="GO" id="GO:0005975">
    <property type="term" value="P:carbohydrate metabolic process"/>
    <property type="evidence" value="ECO:0007669"/>
    <property type="project" value="InterPro"/>
</dbReference>
<dbReference type="AlphaFoldDB" id="A0A317D0Y0"/>
<dbReference type="Pfam" id="PF14742">
    <property type="entry name" value="GDE_N_bis"/>
    <property type="match status" value="1"/>
</dbReference>
<comment type="caution">
    <text evidence="5">The sequence shown here is derived from an EMBL/GenBank/DDBJ whole genome shotgun (WGS) entry which is preliminary data.</text>
</comment>
<protein>
    <submittedName>
        <fullName evidence="5">Glycogen debranching protein</fullName>
    </submittedName>
</protein>
<keyword evidence="6" id="KW-1185">Reference proteome</keyword>
<feature type="coiled-coil region" evidence="1">
    <location>
        <begin position="254"/>
        <end position="288"/>
    </location>
</feature>
<gene>
    <name evidence="5" type="ORF">DKT68_15970</name>
</gene>
<dbReference type="Gene3D" id="1.50.10.10">
    <property type="match status" value="1"/>
</dbReference>
<name>A0A317D0Y0_9ACTN</name>
<dbReference type="SUPFAM" id="SSF48208">
    <property type="entry name" value="Six-hairpin glycosidases"/>
    <property type="match status" value="1"/>
</dbReference>
<dbReference type="InterPro" id="IPR054491">
    <property type="entry name" value="MGH1-like_GH"/>
</dbReference>
<dbReference type="RefSeq" id="WP_109818206.1">
    <property type="nucleotide sequence ID" value="NZ_QGKR01000200.1"/>
</dbReference>
<feature type="region of interest" description="Disordered" evidence="2">
    <location>
        <begin position="1"/>
        <end position="35"/>
    </location>
</feature>